<evidence type="ECO:0000256" key="1">
    <source>
        <dbReference type="SAM" id="Phobius"/>
    </source>
</evidence>
<sequence length="116" mass="12335">MKTNNEKGRMLCIIIGAYLIAKAVLNMVIGGGFSLSDMLIAVGLTCAMLTGIKFVNYGVAAVLVLIAAIHLPANISNISSNWLYLIEGIADIGCAVLLCVHSDIKEHFTNSININN</sequence>
<proteinExistence type="predicted"/>
<name>A0A1H6I0F7_RUMFL</name>
<dbReference type="Proteomes" id="UP000183190">
    <property type="component" value="Unassembled WGS sequence"/>
</dbReference>
<feature type="transmembrane region" description="Helical" evidence="1">
    <location>
        <begin position="54"/>
        <end position="73"/>
    </location>
</feature>
<dbReference type="OrthoDB" id="1821968at2"/>
<gene>
    <name evidence="2" type="ORF">SAMN02910265_00371</name>
</gene>
<keyword evidence="1" id="KW-0812">Transmembrane</keyword>
<dbReference type="AlphaFoldDB" id="A0A1H6I0F7"/>
<protein>
    <submittedName>
        <fullName evidence="2">Uncharacterized protein</fullName>
    </submittedName>
</protein>
<feature type="transmembrane region" description="Helical" evidence="1">
    <location>
        <begin position="12"/>
        <end position="34"/>
    </location>
</feature>
<dbReference type="RefSeq" id="WP_074714196.1">
    <property type="nucleotide sequence ID" value="NZ_FNWV01000001.1"/>
</dbReference>
<keyword evidence="1" id="KW-1133">Transmembrane helix</keyword>
<accession>A0A1H6I0F7</accession>
<keyword evidence="1" id="KW-0472">Membrane</keyword>
<dbReference type="EMBL" id="FNWV01000001">
    <property type="protein sequence ID" value="SEH39944.1"/>
    <property type="molecule type" value="Genomic_DNA"/>
</dbReference>
<evidence type="ECO:0000313" key="3">
    <source>
        <dbReference type="Proteomes" id="UP000183190"/>
    </source>
</evidence>
<evidence type="ECO:0000313" key="2">
    <source>
        <dbReference type="EMBL" id="SEH39944.1"/>
    </source>
</evidence>
<organism evidence="2 3">
    <name type="scientific">Ruminococcus flavefaciens</name>
    <dbReference type="NCBI Taxonomy" id="1265"/>
    <lineage>
        <taxon>Bacteria</taxon>
        <taxon>Bacillati</taxon>
        <taxon>Bacillota</taxon>
        <taxon>Clostridia</taxon>
        <taxon>Eubacteriales</taxon>
        <taxon>Oscillospiraceae</taxon>
        <taxon>Ruminococcus</taxon>
    </lineage>
</organism>
<reference evidence="2 3" key="1">
    <citation type="submission" date="2016-10" db="EMBL/GenBank/DDBJ databases">
        <authorList>
            <person name="de Groot N.N."/>
        </authorList>
    </citation>
    <scope>NUCLEOTIDE SEQUENCE [LARGE SCALE GENOMIC DNA]</scope>
    <source>
        <strain evidence="2 3">YAD2003</strain>
    </source>
</reference>